<keyword evidence="8" id="KW-1185">Reference proteome</keyword>
<gene>
    <name evidence="7" type="ORF">WMQ36_01345</name>
</gene>
<evidence type="ECO:0000313" key="7">
    <source>
        <dbReference type="EMBL" id="MEQ2423607.1"/>
    </source>
</evidence>
<dbReference type="PANTHER" id="PTHR32196:SF72">
    <property type="entry name" value="RIBOSE IMPORT PERMEASE PROTEIN RBSC"/>
    <property type="match status" value="1"/>
</dbReference>
<feature type="transmembrane region" description="Helical" evidence="6">
    <location>
        <begin position="161"/>
        <end position="184"/>
    </location>
</feature>
<evidence type="ECO:0000256" key="6">
    <source>
        <dbReference type="SAM" id="Phobius"/>
    </source>
</evidence>
<comment type="subcellular location">
    <subcellularLocation>
        <location evidence="1">Cell membrane</location>
        <topology evidence="1">Multi-pass membrane protein</topology>
    </subcellularLocation>
</comment>
<dbReference type="InterPro" id="IPR001851">
    <property type="entry name" value="ABC_transp_permease"/>
</dbReference>
<reference evidence="7 8" key="1">
    <citation type="submission" date="2024-03" db="EMBL/GenBank/DDBJ databases">
        <title>Human intestinal bacterial collection.</title>
        <authorList>
            <person name="Pauvert C."/>
            <person name="Hitch T.C.A."/>
            <person name="Clavel T."/>
        </authorList>
    </citation>
    <scope>NUCLEOTIDE SEQUENCE [LARGE SCALE GENOMIC DNA]</scope>
    <source>
        <strain evidence="7 8">CLA-SR-H021</strain>
    </source>
</reference>
<feature type="transmembrane region" description="Helical" evidence="6">
    <location>
        <begin position="122"/>
        <end position="141"/>
    </location>
</feature>
<feature type="transmembrane region" description="Helical" evidence="6">
    <location>
        <begin position="12"/>
        <end position="31"/>
    </location>
</feature>
<keyword evidence="5 6" id="KW-0472">Membrane</keyword>
<feature type="transmembrane region" description="Helical" evidence="6">
    <location>
        <begin position="90"/>
        <end position="110"/>
    </location>
</feature>
<dbReference type="PANTHER" id="PTHR32196">
    <property type="entry name" value="ABC TRANSPORTER PERMEASE PROTEIN YPHD-RELATED-RELATED"/>
    <property type="match status" value="1"/>
</dbReference>
<dbReference type="CDD" id="cd06579">
    <property type="entry name" value="TM_PBP1_transp_AraH_like"/>
    <property type="match status" value="1"/>
</dbReference>
<dbReference type="Proteomes" id="UP001454086">
    <property type="component" value="Unassembled WGS sequence"/>
</dbReference>
<feature type="transmembrane region" description="Helical" evidence="6">
    <location>
        <begin position="252"/>
        <end position="282"/>
    </location>
</feature>
<dbReference type="EMBL" id="JBBMFM010000003">
    <property type="protein sequence ID" value="MEQ2423607.1"/>
    <property type="molecule type" value="Genomic_DNA"/>
</dbReference>
<dbReference type="Pfam" id="PF02653">
    <property type="entry name" value="BPD_transp_2"/>
    <property type="match status" value="1"/>
</dbReference>
<keyword evidence="2" id="KW-1003">Cell membrane</keyword>
<evidence type="ECO:0000313" key="8">
    <source>
        <dbReference type="Proteomes" id="UP001454086"/>
    </source>
</evidence>
<organism evidence="7 8">
    <name type="scientific">Enterocloster hominis</name>
    <name type="common">ex Hitch et al. 2024</name>
    <dbReference type="NCBI Taxonomy" id="1917870"/>
    <lineage>
        <taxon>Bacteria</taxon>
        <taxon>Bacillati</taxon>
        <taxon>Bacillota</taxon>
        <taxon>Clostridia</taxon>
        <taxon>Lachnospirales</taxon>
        <taxon>Lachnospiraceae</taxon>
        <taxon>Enterocloster</taxon>
    </lineage>
</organism>
<accession>A0ABV1CZP8</accession>
<feature type="transmembrane region" description="Helical" evidence="6">
    <location>
        <begin position="294"/>
        <end position="311"/>
    </location>
</feature>
<evidence type="ECO:0000256" key="4">
    <source>
        <dbReference type="ARBA" id="ARBA00022989"/>
    </source>
</evidence>
<sequence length="314" mass="32584">MKNQLNKMDPKAFFSKFGIVLVMIVLTVIFTSMEPGFISTANIINIIRQASIMIIVACGATFVMVAGGIDVSVGGVACLTGIIVAKLLSIGMPVALALLLGAGVGGVLGLCSGMMVSHFHIAPMIATLAIMNLANGAANLTTGGTAVYNLPESFIMLGRGYIAGIIPLQVIIMLGIAAVSYIVLSKTAFGRRVYAIGGNEMVAELSGINVRKNKIIYYILSGICASIAGMIMTSRMGSGQPSMGATWNMDSITAIVIGGTSLNGGSGSITGSVLGTIMMVMITNGLNIVGVNSFWQMVISAMILIITIIVYRND</sequence>
<evidence type="ECO:0000256" key="3">
    <source>
        <dbReference type="ARBA" id="ARBA00022692"/>
    </source>
</evidence>
<proteinExistence type="predicted"/>
<keyword evidence="3 6" id="KW-0812">Transmembrane</keyword>
<feature type="transmembrane region" description="Helical" evidence="6">
    <location>
        <begin position="52"/>
        <end position="84"/>
    </location>
</feature>
<name>A0ABV1CZP8_9FIRM</name>
<comment type="caution">
    <text evidence="7">The sequence shown here is derived from an EMBL/GenBank/DDBJ whole genome shotgun (WGS) entry which is preliminary data.</text>
</comment>
<keyword evidence="4 6" id="KW-1133">Transmembrane helix</keyword>
<evidence type="ECO:0000256" key="5">
    <source>
        <dbReference type="ARBA" id="ARBA00023136"/>
    </source>
</evidence>
<evidence type="ECO:0000256" key="1">
    <source>
        <dbReference type="ARBA" id="ARBA00004651"/>
    </source>
</evidence>
<feature type="transmembrane region" description="Helical" evidence="6">
    <location>
        <begin position="215"/>
        <end position="232"/>
    </location>
</feature>
<protein>
    <submittedName>
        <fullName evidence="7">ABC transporter permease</fullName>
    </submittedName>
</protein>
<dbReference type="RefSeq" id="WP_040382922.1">
    <property type="nucleotide sequence ID" value="NZ_JAJFDX010000013.1"/>
</dbReference>
<evidence type="ECO:0000256" key="2">
    <source>
        <dbReference type="ARBA" id="ARBA00022475"/>
    </source>
</evidence>